<dbReference type="GO" id="GO:0016989">
    <property type="term" value="F:sigma factor antagonist activity"/>
    <property type="evidence" value="ECO:0007669"/>
    <property type="project" value="InterPro"/>
</dbReference>
<dbReference type="RefSeq" id="WP_173764928.1">
    <property type="nucleotide sequence ID" value="NZ_CP048836.1"/>
</dbReference>
<evidence type="ECO:0000313" key="3">
    <source>
        <dbReference type="EMBL" id="QID17766.1"/>
    </source>
</evidence>
<evidence type="ECO:0000259" key="2">
    <source>
        <dbReference type="Pfam" id="PF03872"/>
    </source>
</evidence>
<evidence type="ECO:0000256" key="1">
    <source>
        <dbReference type="SAM" id="Phobius"/>
    </source>
</evidence>
<reference evidence="3 4" key="1">
    <citation type="submission" date="2020-02" db="EMBL/GenBank/DDBJ databases">
        <title>Nitrogenibacter mangrovi gen. nov., sp. nov. isolated from mangrove sediment, a denitrifying betaproteobacterium.</title>
        <authorList>
            <person name="Liao H."/>
            <person name="Tian Y."/>
        </authorList>
    </citation>
    <scope>NUCLEOTIDE SEQUENCE [LARGE SCALE GENOMIC DNA]</scope>
    <source>
        <strain evidence="3 4">M9-3-2</strain>
    </source>
</reference>
<dbReference type="PANTHER" id="PTHR38104:SF1">
    <property type="entry name" value="ANTI-SIGMA-E FACTOR RSEA"/>
    <property type="match status" value="1"/>
</dbReference>
<evidence type="ECO:0000313" key="4">
    <source>
        <dbReference type="Proteomes" id="UP000501991"/>
    </source>
</evidence>
<name>A0A6C1B2A1_9RHOO</name>
<dbReference type="KEGG" id="azq:G3580_08975"/>
<dbReference type="EMBL" id="CP048836">
    <property type="protein sequence ID" value="QID17766.1"/>
    <property type="molecule type" value="Genomic_DNA"/>
</dbReference>
<dbReference type="InterPro" id="IPR052383">
    <property type="entry name" value="Anti-sigma-E_RseA-like"/>
</dbReference>
<proteinExistence type="predicted"/>
<accession>A0A6C1B2A1</accession>
<sequence length="181" mass="19052">MKERISALIDGHFDEAPADGGLIGKVVQSDEGRSTWSTYCLIGDVLRDEPAGAADLTASIMARLEAEPTVLAPVSVVQARQRTQGVWSRILPLAASVMGVAAVGWVALQLNAKEAPTVVAKAVEPVAPIRAVVAPVDGDRQLARDTALRAFVLAHQGTVRSALPGVAPYVRTVAEMPQARQ</sequence>
<dbReference type="Gene3D" id="1.10.10.880">
    <property type="entry name" value="Anti sigma-E protein RseA, N-terminal domain"/>
    <property type="match status" value="1"/>
</dbReference>
<dbReference type="CDD" id="cd16328">
    <property type="entry name" value="RseA_N"/>
    <property type="match status" value="1"/>
</dbReference>
<keyword evidence="1" id="KW-0812">Transmembrane</keyword>
<feature type="transmembrane region" description="Helical" evidence="1">
    <location>
        <begin position="90"/>
        <end position="108"/>
    </location>
</feature>
<organism evidence="3 4">
    <name type="scientific">Nitrogeniibacter mangrovi</name>
    <dbReference type="NCBI Taxonomy" id="2016596"/>
    <lineage>
        <taxon>Bacteria</taxon>
        <taxon>Pseudomonadati</taxon>
        <taxon>Pseudomonadota</taxon>
        <taxon>Betaproteobacteria</taxon>
        <taxon>Rhodocyclales</taxon>
        <taxon>Zoogloeaceae</taxon>
        <taxon>Nitrogeniibacter</taxon>
    </lineage>
</organism>
<feature type="domain" description="Anti sigma-E protein RseA N-terminal" evidence="2">
    <location>
        <begin position="2"/>
        <end position="81"/>
    </location>
</feature>
<gene>
    <name evidence="3" type="ORF">G3580_08975</name>
</gene>
<dbReference type="Pfam" id="PF03872">
    <property type="entry name" value="RseA_N"/>
    <property type="match status" value="1"/>
</dbReference>
<dbReference type="AlphaFoldDB" id="A0A6C1B2A1"/>
<keyword evidence="1" id="KW-0472">Membrane</keyword>
<keyword evidence="4" id="KW-1185">Reference proteome</keyword>
<dbReference type="InterPro" id="IPR005572">
    <property type="entry name" value="Anti-sigma_E_RseA_N"/>
</dbReference>
<dbReference type="PANTHER" id="PTHR38104">
    <property type="match status" value="1"/>
</dbReference>
<dbReference type="Proteomes" id="UP000501991">
    <property type="component" value="Chromosome"/>
</dbReference>
<dbReference type="InterPro" id="IPR036147">
    <property type="entry name" value="Anti-sigma_E_RseA_N_sf"/>
</dbReference>
<dbReference type="SUPFAM" id="SSF89069">
    <property type="entry name" value="N-terminal, cytoplasmic domain of anti-sigmaE factor RseA"/>
    <property type="match status" value="1"/>
</dbReference>
<protein>
    <submittedName>
        <fullName evidence="3">Sigma-E factor negative regulatory protein</fullName>
    </submittedName>
</protein>
<keyword evidence="1" id="KW-1133">Transmembrane helix</keyword>